<proteinExistence type="predicted"/>
<feature type="domain" description="DUF306" evidence="2">
    <location>
        <begin position="30"/>
        <end position="138"/>
    </location>
</feature>
<dbReference type="PANTHER" id="PTHR35535:SF1">
    <property type="entry name" value="HEAT SHOCK PROTEIN HSLJ"/>
    <property type="match status" value="1"/>
</dbReference>
<dbReference type="InterPro" id="IPR038670">
    <property type="entry name" value="HslJ-like_sf"/>
</dbReference>
<protein>
    <submittedName>
        <fullName evidence="3">META domain-containing protein</fullName>
    </submittedName>
</protein>
<dbReference type="InterPro" id="IPR053147">
    <property type="entry name" value="Hsp_HslJ-like"/>
</dbReference>
<dbReference type="EMBL" id="JBELPY010000004">
    <property type="protein sequence ID" value="MFL9834114.1"/>
    <property type="molecule type" value="Genomic_DNA"/>
</dbReference>
<sequence length="144" mass="16705">MKNILSFLFAFFILNLPVNCSAVKPNKQHYQREWMLVSFDDFTKEQLVKNKAQINLTAPVTDGKIKGTAMMGCNRMFFTLEFKSKSKVKISGLGSTLMACQEMEIEEEFTKVFEKMNRYQIDGHFLTLYDDKGTQMKFLAADWD</sequence>
<comment type="caution">
    <text evidence="3">The sequence shown here is derived from an EMBL/GenBank/DDBJ whole genome shotgun (WGS) entry which is preliminary data.</text>
</comment>
<keyword evidence="4" id="KW-1185">Reference proteome</keyword>
<keyword evidence="1" id="KW-0732">Signal</keyword>
<accession>A0ABW8Y202</accession>
<dbReference type="InterPro" id="IPR005184">
    <property type="entry name" value="DUF306_Meta_HslJ"/>
</dbReference>
<dbReference type="Pfam" id="PF03724">
    <property type="entry name" value="META"/>
    <property type="match status" value="1"/>
</dbReference>
<dbReference type="RefSeq" id="WP_408089629.1">
    <property type="nucleotide sequence ID" value="NZ_JBELPY010000004.1"/>
</dbReference>
<evidence type="ECO:0000256" key="1">
    <source>
        <dbReference type="SAM" id="SignalP"/>
    </source>
</evidence>
<gene>
    <name evidence="3" type="ORF">ABS765_08745</name>
</gene>
<evidence type="ECO:0000259" key="2">
    <source>
        <dbReference type="Pfam" id="PF03724"/>
    </source>
</evidence>
<evidence type="ECO:0000313" key="4">
    <source>
        <dbReference type="Proteomes" id="UP001629058"/>
    </source>
</evidence>
<dbReference type="Gene3D" id="2.40.128.270">
    <property type="match status" value="1"/>
</dbReference>
<evidence type="ECO:0000313" key="3">
    <source>
        <dbReference type="EMBL" id="MFL9834114.1"/>
    </source>
</evidence>
<feature type="chain" id="PRO_5045774252" evidence="1">
    <location>
        <begin position="23"/>
        <end position="144"/>
    </location>
</feature>
<organism evidence="3 4">
    <name type="scientific">Chryseobacterium terrae</name>
    <dbReference type="NCBI Taxonomy" id="3163299"/>
    <lineage>
        <taxon>Bacteria</taxon>
        <taxon>Pseudomonadati</taxon>
        <taxon>Bacteroidota</taxon>
        <taxon>Flavobacteriia</taxon>
        <taxon>Flavobacteriales</taxon>
        <taxon>Weeksellaceae</taxon>
        <taxon>Chryseobacterium group</taxon>
        <taxon>Chryseobacterium</taxon>
    </lineage>
</organism>
<reference evidence="3 4" key="1">
    <citation type="submission" date="2024-06" db="EMBL/GenBank/DDBJ databases">
        <authorList>
            <person name="Kaempfer P."/>
            <person name="Viver T."/>
        </authorList>
    </citation>
    <scope>NUCLEOTIDE SEQUENCE [LARGE SCALE GENOMIC DNA]</scope>
    <source>
        <strain evidence="3 4">ST-37</strain>
    </source>
</reference>
<dbReference type="PANTHER" id="PTHR35535">
    <property type="entry name" value="HEAT SHOCK PROTEIN HSLJ"/>
    <property type="match status" value="1"/>
</dbReference>
<feature type="signal peptide" evidence="1">
    <location>
        <begin position="1"/>
        <end position="22"/>
    </location>
</feature>
<name>A0ABW8Y202_9FLAO</name>
<dbReference type="Proteomes" id="UP001629058">
    <property type="component" value="Unassembled WGS sequence"/>
</dbReference>